<dbReference type="Proteomes" id="UP000823611">
    <property type="component" value="Unassembled WGS sequence"/>
</dbReference>
<dbReference type="InterPro" id="IPR036754">
    <property type="entry name" value="YbaK/aa-tRNA-synt-asso_dom_sf"/>
</dbReference>
<dbReference type="Gene3D" id="3.90.960.10">
    <property type="entry name" value="YbaK/aminoacyl-tRNA synthetase-associated domain"/>
    <property type="match status" value="1"/>
</dbReference>
<reference evidence="6" key="1">
    <citation type="submission" date="2020-10" db="EMBL/GenBank/DDBJ databases">
        <authorList>
            <person name="Gilroy R."/>
        </authorList>
    </citation>
    <scope>NUCLEOTIDE SEQUENCE</scope>
    <source>
        <strain evidence="6">F6-4510</strain>
    </source>
</reference>
<comment type="caution">
    <text evidence="6">The sequence shown here is derived from an EMBL/GenBank/DDBJ whole genome shotgun (WGS) entry which is preliminary data.</text>
</comment>
<keyword evidence="3 4" id="KW-0456">Lyase</keyword>
<evidence type="ECO:0000256" key="3">
    <source>
        <dbReference type="ARBA" id="ARBA00023239"/>
    </source>
</evidence>
<evidence type="ECO:0000259" key="5">
    <source>
        <dbReference type="Pfam" id="PF04073"/>
    </source>
</evidence>
<feature type="domain" description="YbaK/aminoacyl-tRNA synthetase-associated" evidence="5">
    <location>
        <begin position="33"/>
        <end position="146"/>
    </location>
</feature>
<evidence type="ECO:0000256" key="4">
    <source>
        <dbReference type="PIRNR" id="PIRNR006181"/>
    </source>
</evidence>
<sequence>MTKTNAMRILDTAGIEYSTKEYEYDENNLSGSHVAREIGMNPDQVFKTLVARGDKNGINVFCIPVDCELDLKKSAQVSGNKKVEMIHVKEILGITGYIRGGCSPIGMKKKYPTYIDETAILFDEIVVSAGIRGQQIIINPEKLIDFISAKEADLTKE</sequence>
<dbReference type="InterPro" id="IPR004369">
    <property type="entry name" value="Prolyl-tRNA_editing_YbaK/EbsC"/>
</dbReference>
<dbReference type="CDD" id="cd00002">
    <property type="entry name" value="YbaK_deacylase"/>
    <property type="match status" value="1"/>
</dbReference>
<dbReference type="PIRSF" id="PIRSF006181">
    <property type="entry name" value="EbsC_YbaK"/>
    <property type="match status" value="1"/>
</dbReference>
<dbReference type="GO" id="GO:0006412">
    <property type="term" value="P:translation"/>
    <property type="evidence" value="ECO:0007669"/>
    <property type="project" value="UniProtKB-KW"/>
</dbReference>
<dbReference type="InterPro" id="IPR007214">
    <property type="entry name" value="YbaK/aa-tRNA-synth-assoc-dom"/>
</dbReference>
<gene>
    <name evidence="6" type="primary">ybaK</name>
    <name evidence="6" type="ORF">IAC55_00120</name>
</gene>
<name>A0A9D9DYG2_9FIRM</name>
<dbReference type="GO" id="GO:0002161">
    <property type="term" value="F:aminoacyl-tRNA deacylase activity"/>
    <property type="evidence" value="ECO:0007669"/>
    <property type="project" value="InterPro"/>
</dbReference>
<dbReference type="PANTHER" id="PTHR30411">
    <property type="entry name" value="CYTOPLASMIC PROTEIN"/>
    <property type="match status" value="1"/>
</dbReference>
<evidence type="ECO:0000313" key="7">
    <source>
        <dbReference type="Proteomes" id="UP000823611"/>
    </source>
</evidence>
<dbReference type="PANTHER" id="PTHR30411:SF0">
    <property type="entry name" value="CYS-TRNA(PRO)_CYS-TRNA(CYS) DEACYLASE YBAK"/>
    <property type="match status" value="1"/>
</dbReference>
<evidence type="ECO:0000256" key="2">
    <source>
        <dbReference type="ARBA" id="ARBA00022917"/>
    </source>
</evidence>
<evidence type="ECO:0000313" key="6">
    <source>
        <dbReference type="EMBL" id="MBO8433709.1"/>
    </source>
</evidence>
<dbReference type="EMBL" id="JADIMX010000004">
    <property type="protein sequence ID" value="MBO8433709.1"/>
    <property type="molecule type" value="Genomic_DNA"/>
</dbReference>
<proteinExistence type="inferred from homology"/>
<accession>A0A9D9DYG2</accession>
<dbReference type="Pfam" id="PF04073">
    <property type="entry name" value="tRNA_edit"/>
    <property type="match status" value="1"/>
</dbReference>
<dbReference type="EC" id="4.2.-.-" evidence="4"/>
<dbReference type="GO" id="GO:0016829">
    <property type="term" value="F:lyase activity"/>
    <property type="evidence" value="ECO:0007669"/>
    <property type="project" value="UniProtKB-KW"/>
</dbReference>
<organism evidence="6 7">
    <name type="scientific">Candidatus Fimicola merdigallinarum</name>
    <dbReference type="NCBI Taxonomy" id="2840819"/>
    <lineage>
        <taxon>Bacteria</taxon>
        <taxon>Bacillati</taxon>
        <taxon>Bacillota</taxon>
        <taxon>Clostridia</taxon>
        <taxon>Lachnospirales</taxon>
        <taxon>Lachnospiraceae</taxon>
        <taxon>Lachnospiraceae incertae sedis</taxon>
        <taxon>Candidatus Fimicola</taxon>
    </lineage>
</organism>
<comment type="similarity">
    <text evidence="1 4">Belongs to the prolyl-tRNA editing family. YbaK/EbsC subfamily.</text>
</comment>
<keyword evidence="2 4" id="KW-0648">Protein biosynthesis</keyword>
<dbReference type="NCBIfam" id="TIGR00011">
    <property type="entry name" value="YbaK_EbsC"/>
    <property type="match status" value="1"/>
</dbReference>
<dbReference type="SUPFAM" id="SSF55826">
    <property type="entry name" value="YbaK/ProRS associated domain"/>
    <property type="match status" value="1"/>
</dbReference>
<protein>
    <recommendedName>
        <fullName evidence="4">Cys-tRNA(Pro)/Cys-tRNA(Cys) deacylase</fullName>
        <ecNumber evidence="4">4.2.-.-</ecNumber>
    </recommendedName>
</protein>
<dbReference type="AlphaFoldDB" id="A0A9D9DYG2"/>
<evidence type="ECO:0000256" key="1">
    <source>
        <dbReference type="ARBA" id="ARBA00009798"/>
    </source>
</evidence>
<reference evidence="6" key="2">
    <citation type="journal article" date="2021" name="PeerJ">
        <title>Extensive microbial diversity within the chicken gut microbiome revealed by metagenomics and culture.</title>
        <authorList>
            <person name="Gilroy R."/>
            <person name="Ravi A."/>
            <person name="Getino M."/>
            <person name="Pursley I."/>
            <person name="Horton D.L."/>
            <person name="Alikhan N.F."/>
            <person name="Baker D."/>
            <person name="Gharbi K."/>
            <person name="Hall N."/>
            <person name="Watson M."/>
            <person name="Adriaenssens E.M."/>
            <person name="Foster-Nyarko E."/>
            <person name="Jarju S."/>
            <person name="Secka A."/>
            <person name="Antonio M."/>
            <person name="Oren A."/>
            <person name="Chaudhuri R.R."/>
            <person name="La Ragione R."/>
            <person name="Hildebrand F."/>
            <person name="Pallen M.J."/>
        </authorList>
    </citation>
    <scope>NUCLEOTIDE SEQUENCE</scope>
    <source>
        <strain evidence="6">F6-4510</strain>
    </source>
</reference>